<sequence>MDSTMGLNSNIMDLPCEVLVDILSRLSLKHVHQLQIVSKLWHRTISSPYFRRLYNIKSSSRRRARVVQVPNFKYSSSRWEMISRTIIISILDLVVDNSEIQEEFSFEDIIAPQHSFTISSNLIIFNNKVCNPTTKEIVDIPIPSNPSVSFDVAYIPSNNTYKIVHLYGTKTGYDYNFNHGGSHVEFRFEILTLRDGGPIPNSWRILTNQEWFSCKIDSICVNGVIHWLVERGDTMKKYIFSMEIESEEFMSSISCPNNPYVGEISIWENTQLVDLNGKLCLSYFSEELSLIDLYFVKNQKNQEWIKEYTINLLGIGSWPRIIGCGQLQGNINGDIIIDGEQLILFNIEENRRLYNIKSLSRPRARVLHVPNFMYSMSWWETITQTIIISTLDLAIDNSEMQEEFRLEVVIAPKLYSFTISSNLIIFNNKVCNPTTKEIIDIPIPSNPSVSFDVAYIPSNNTYKIVHLYCTKIDYDYKFNHDGSPVEFRFEILTLRDGGPIPNSWRGLEHQEWFASKVDSTCVNGIIHWLVERGDGMKKCIFSMEIESEEFMSSIDCPSNPYVGGNVQLADVNGKLCLAYYSEELSRMDLYFVKYLKNQEWVKEHTIHLSGMGSWSKIMGCIQLQGKTRDIIIDGQQFILYNIEENRLTRLPKHKMMMHIGLYFDRCFKLENTRLSMQPSVGLLSK</sequence>
<dbReference type="Gene3D" id="1.20.1280.50">
    <property type="match status" value="1"/>
</dbReference>
<dbReference type="Pfam" id="PF08268">
    <property type="entry name" value="FBA_3"/>
    <property type="match status" value="2"/>
</dbReference>
<dbReference type="InterPro" id="IPR013187">
    <property type="entry name" value="F-box-assoc_dom_typ3"/>
</dbReference>
<accession>A0ABS8RV62</accession>
<reference evidence="2 3" key="1">
    <citation type="journal article" date="2021" name="BMC Genomics">
        <title>Datura genome reveals duplications of psychoactive alkaloid biosynthetic genes and high mutation rate following tissue culture.</title>
        <authorList>
            <person name="Rajewski A."/>
            <person name="Carter-House D."/>
            <person name="Stajich J."/>
            <person name="Litt A."/>
        </authorList>
    </citation>
    <scope>NUCLEOTIDE SEQUENCE [LARGE SCALE GENOMIC DNA]</scope>
    <source>
        <strain evidence="2">AR-01</strain>
    </source>
</reference>
<dbReference type="InterPro" id="IPR017451">
    <property type="entry name" value="F-box-assoc_interact_dom"/>
</dbReference>
<name>A0ABS8RV62_DATST</name>
<dbReference type="PROSITE" id="PS50181">
    <property type="entry name" value="FBOX"/>
    <property type="match status" value="1"/>
</dbReference>
<dbReference type="EMBL" id="JACEIK010000134">
    <property type="protein sequence ID" value="MCD7450502.1"/>
    <property type="molecule type" value="Genomic_DNA"/>
</dbReference>
<dbReference type="Pfam" id="PF00646">
    <property type="entry name" value="F-box"/>
    <property type="match status" value="1"/>
</dbReference>
<evidence type="ECO:0000313" key="2">
    <source>
        <dbReference type="EMBL" id="MCD7450502.1"/>
    </source>
</evidence>
<dbReference type="NCBIfam" id="TIGR01640">
    <property type="entry name" value="F_box_assoc_1"/>
    <property type="match status" value="2"/>
</dbReference>
<protein>
    <recommendedName>
        <fullName evidence="1">F-box domain-containing protein</fullName>
    </recommendedName>
</protein>
<dbReference type="PANTHER" id="PTHR31111:SF87">
    <property type="entry name" value="F-BOX DOMAIN-CONTAINING PROTEIN"/>
    <property type="match status" value="1"/>
</dbReference>
<dbReference type="InterPro" id="IPR001810">
    <property type="entry name" value="F-box_dom"/>
</dbReference>
<dbReference type="SMART" id="SM00256">
    <property type="entry name" value="FBOX"/>
    <property type="match status" value="1"/>
</dbReference>
<feature type="domain" description="F-box" evidence="1">
    <location>
        <begin position="8"/>
        <end position="53"/>
    </location>
</feature>
<keyword evidence="3" id="KW-1185">Reference proteome</keyword>
<gene>
    <name evidence="2" type="ORF">HAX54_006704</name>
</gene>
<dbReference type="Proteomes" id="UP000823775">
    <property type="component" value="Unassembled WGS sequence"/>
</dbReference>
<dbReference type="SUPFAM" id="SSF81383">
    <property type="entry name" value="F-box domain"/>
    <property type="match status" value="1"/>
</dbReference>
<organism evidence="2 3">
    <name type="scientific">Datura stramonium</name>
    <name type="common">Jimsonweed</name>
    <name type="synonym">Common thornapple</name>
    <dbReference type="NCBI Taxonomy" id="4076"/>
    <lineage>
        <taxon>Eukaryota</taxon>
        <taxon>Viridiplantae</taxon>
        <taxon>Streptophyta</taxon>
        <taxon>Embryophyta</taxon>
        <taxon>Tracheophyta</taxon>
        <taxon>Spermatophyta</taxon>
        <taxon>Magnoliopsida</taxon>
        <taxon>eudicotyledons</taxon>
        <taxon>Gunneridae</taxon>
        <taxon>Pentapetalae</taxon>
        <taxon>asterids</taxon>
        <taxon>lamiids</taxon>
        <taxon>Solanales</taxon>
        <taxon>Solanaceae</taxon>
        <taxon>Solanoideae</taxon>
        <taxon>Datureae</taxon>
        <taxon>Datura</taxon>
    </lineage>
</organism>
<evidence type="ECO:0000313" key="3">
    <source>
        <dbReference type="Proteomes" id="UP000823775"/>
    </source>
</evidence>
<proteinExistence type="predicted"/>
<dbReference type="PANTHER" id="PTHR31111">
    <property type="entry name" value="BNAA05G37150D PROTEIN-RELATED"/>
    <property type="match status" value="1"/>
</dbReference>
<dbReference type="InterPro" id="IPR036047">
    <property type="entry name" value="F-box-like_dom_sf"/>
</dbReference>
<evidence type="ECO:0000259" key="1">
    <source>
        <dbReference type="PROSITE" id="PS50181"/>
    </source>
</evidence>
<comment type="caution">
    <text evidence="2">The sequence shown here is derived from an EMBL/GenBank/DDBJ whole genome shotgun (WGS) entry which is preliminary data.</text>
</comment>